<keyword evidence="8 10" id="KW-0675">Receptor</keyword>
<name>A0A4E0RMF2_9HYME</name>
<dbReference type="KEGG" id="dam:107035960"/>
<evidence type="ECO:0000256" key="1">
    <source>
        <dbReference type="ARBA" id="ARBA00004651"/>
    </source>
</evidence>
<feature type="transmembrane region" description="Helical" evidence="10">
    <location>
        <begin position="44"/>
        <end position="65"/>
    </location>
</feature>
<evidence type="ECO:0000256" key="9">
    <source>
        <dbReference type="ARBA" id="ARBA00023224"/>
    </source>
</evidence>
<evidence type="ECO:0000256" key="7">
    <source>
        <dbReference type="ARBA" id="ARBA00023136"/>
    </source>
</evidence>
<dbReference type="AlphaFoldDB" id="A0A4E0RMF2"/>
<evidence type="ECO:0000256" key="10">
    <source>
        <dbReference type="RuleBase" id="RU351113"/>
    </source>
</evidence>
<keyword evidence="7 10" id="KW-0472">Membrane</keyword>
<evidence type="ECO:0000313" key="11">
    <source>
        <dbReference type="EMBL" id="THK32938.1"/>
    </source>
</evidence>
<dbReference type="PANTHER" id="PTHR21137">
    <property type="entry name" value="ODORANT RECEPTOR"/>
    <property type="match status" value="1"/>
</dbReference>
<accession>A0A4E0RMF2</accession>
<evidence type="ECO:0000256" key="4">
    <source>
        <dbReference type="ARBA" id="ARBA00022692"/>
    </source>
</evidence>
<feature type="transmembrane region" description="Helical" evidence="10">
    <location>
        <begin position="138"/>
        <end position="161"/>
    </location>
</feature>
<protein>
    <recommendedName>
        <fullName evidence="10">Odorant receptor</fullName>
    </recommendedName>
</protein>
<evidence type="ECO:0000256" key="2">
    <source>
        <dbReference type="ARBA" id="ARBA00022475"/>
    </source>
</evidence>
<comment type="caution">
    <text evidence="10">Lacks conserved residue(s) required for the propagation of feature annotation.</text>
</comment>
<keyword evidence="12" id="KW-1185">Reference proteome</keyword>
<dbReference type="GO" id="GO:0005886">
    <property type="term" value="C:plasma membrane"/>
    <property type="evidence" value="ECO:0007669"/>
    <property type="project" value="UniProtKB-SubCell"/>
</dbReference>
<dbReference type="GO" id="GO:0005549">
    <property type="term" value="F:odorant binding"/>
    <property type="evidence" value="ECO:0007669"/>
    <property type="project" value="InterPro"/>
</dbReference>
<feature type="transmembrane region" description="Helical" evidence="10">
    <location>
        <begin position="275"/>
        <end position="298"/>
    </location>
</feature>
<feature type="transmembrane region" description="Helical" evidence="10">
    <location>
        <begin position="193"/>
        <end position="215"/>
    </location>
</feature>
<keyword evidence="9 10" id="KW-0807">Transducer</keyword>
<sequence length="410" mass="47314">MENNLSGRNRAADVERKHFDWEVGITKPVLKLIGLWPGGQHQTFLFIVNEFMQIYLFSVFLASIVLEPSVTSKIDKIFVWLGIVLIVVDHNIFRAQWHNIKPLIECIQQNWREFDGLSADIKGIMVSYGGLERRITRCIYFVSGVSLIVFTLQPILIHLAFPSKFPLAHPNNARHPFNASVSPMFEITYVIQYVFHCSAALIFSSIDCCIIWLIFHCCGQLEILANVISHYKGIRHHTSDSVDDEKRVIMGCSCLHCIVNYHLRIFKMISLFDDAFHVVMFARMIICTGHFICIGYTIRKLKEDGNFIFLVVNVFFLFTMDSSFFIYCWLGDKLKEKSINIGYTAFHQHISSKKKVSKDLIMIIRQAQIRPCHITAAKFFVMSLELFKEYVLKSMSYLSVLVALRVNDKS</sequence>
<evidence type="ECO:0000256" key="3">
    <source>
        <dbReference type="ARBA" id="ARBA00022606"/>
    </source>
</evidence>
<organism evidence="11 12">
    <name type="scientific">Diachasma alloeum</name>
    <dbReference type="NCBI Taxonomy" id="454923"/>
    <lineage>
        <taxon>Eukaryota</taxon>
        <taxon>Metazoa</taxon>
        <taxon>Ecdysozoa</taxon>
        <taxon>Arthropoda</taxon>
        <taxon>Hexapoda</taxon>
        <taxon>Insecta</taxon>
        <taxon>Pterygota</taxon>
        <taxon>Neoptera</taxon>
        <taxon>Endopterygota</taxon>
        <taxon>Hymenoptera</taxon>
        <taxon>Apocrita</taxon>
        <taxon>Ichneumonoidea</taxon>
        <taxon>Braconidae</taxon>
        <taxon>Opiinae</taxon>
        <taxon>Diachasma</taxon>
    </lineage>
</organism>
<keyword evidence="6 10" id="KW-1133">Transmembrane helix</keyword>
<evidence type="ECO:0000313" key="12">
    <source>
        <dbReference type="Proteomes" id="UP000297026"/>
    </source>
</evidence>
<dbReference type="GO" id="GO:0007165">
    <property type="term" value="P:signal transduction"/>
    <property type="evidence" value="ECO:0007669"/>
    <property type="project" value="UniProtKB-KW"/>
</dbReference>
<keyword evidence="4 10" id="KW-0812">Transmembrane</keyword>
<dbReference type="PANTHER" id="PTHR21137:SF35">
    <property type="entry name" value="ODORANT RECEPTOR 19A-RELATED"/>
    <property type="match status" value="1"/>
</dbReference>
<comment type="subcellular location">
    <subcellularLocation>
        <location evidence="1 10">Cell membrane</location>
        <topology evidence="1 10">Multi-pass membrane protein</topology>
    </subcellularLocation>
</comment>
<dbReference type="Proteomes" id="UP000297026">
    <property type="component" value="Unassembled WGS sequence"/>
</dbReference>
<gene>
    <name evidence="11" type="primary">Or46</name>
    <name evidence="11" type="ORF">DALL_DALL000118</name>
</gene>
<dbReference type="EMBL" id="ML158585">
    <property type="protein sequence ID" value="THK32938.1"/>
    <property type="molecule type" value="Genomic_DNA"/>
</dbReference>
<feature type="transmembrane region" description="Helical" evidence="10">
    <location>
        <begin position="77"/>
        <end position="93"/>
    </location>
</feature>
<dbReference type="GeneID" id="107035960"/>
<proteinExistence type="inferred from homology"/>
<evidence type="ECO:0000256" key="6">
    <source>
        <dbReference type="ARBA" id="ARBA00022989"/>
    </source>
</evidence>
<dbReference type="OrthoDB" id="8185860at2759"/>
<dbReference type="Pfam" id="PF02949">
    <property type="entry name" value="7tm_6"/>
    <property type="match status" value="1"/>
</dbReference>
<dbReference type="CTD" id="100463060"/>
<keyword evidence="3 10" id="KW-0716">Sensory transduction</keyword>
<keyword evidence="2" id="KW-1003">Cell membrane</keyword>
<reference evidence="11" key="1">
    <citation type="submission" date="2019-02" db="EMBL/GenBank/DDBJ databases">
        <title>Genome of the parasitoid wasp Diachasma alloeum, an emerging model for ecological speciation and transitions to asexual reproduction.</title>
        <authorList>
            <person name="Robertson H.M."/>
            <person name="Walden K.K."/>
            <person name="Tvedte E.S."/>
            <person name="Hood G.R."/>
            <person name="Feder J.L."/>
            <person name="Forbes A.A."/>
            <person name="Logsdon J.M."/>
            <person name="Mcelroy K.E."/>
        </authorList>
    </citation>
    <scope>NUCLEOTIDE SEQUENCE [LARGE SCALE GENOMIC DNA]</scope>
    <source>
        <strain evidence="11">Michigan</strain>
    </source>
</reference>
<comment type="similarity">
    <text evidence="10">Belongs to the insect chemoreceptor superfamily. Heteromeric odorant receptor channel (TC 1.A.69) family.</text>
</comment>
<evidence type="ECO:0000256" key="5">
    <source>
        <dbReference type="ARBA" id="ARBA00022725"/>
    </source>
</evidence>
<dbReference type="InterPro" id="IPR004117">
    <property type="entry name" value="7tm6_olfct_rcpt"/>
</dbReference>
<dbReference type="GO" id="GO:0004984">
    <property type="term" value="F:olfactory receptor activity"/>
    <property type="evidence" value="ECO:0007669"/>
    <property type="project" value="InterPro"/>
</dbReference>
<evidence type="ECO:0000256" key="8">
    <source>
        <dbReference type="ARBA" id="ARBA00023170"/>
    </source>
</evidence>
<keyword evidence="5 10" id="KW-0552">Olfaction</keyword>
<feature type="transmembrane region" description="Helical" evidence="10">
    <location>
        <begin position="310"/>
        <end position="330"/>
    </location>
</feature>